<reference evidence="2" key="2">
    <citation type="journal article" date="2014" name="PLoS Genet.">
        <title>Signature gene expression reveals novel clues to the molecular mechanisms of dimorphic transition in Penicillium marneffei.</title>
        <authorList>
            <person name="Yang E."/>
            <person name="Wang G."/>
            <person name="Cai J."/>
            <person name="Woo P.C."/>
            <person name="Lau S.K."/>
            <person name="Yuen K.-Y."/>
            <person name="Chow W.-N."/>
            <person name="Lin X."/>
        </authorList>
    </citation>
    <scope>NUCLEOTIDE SEQUENCE</scope>
    <source>
        <strain evidence="2">PM1</strain>
    </source>
</reference>
<protein>
    <submittedName>
        <fullName evidence="2">Uncharacterized protein</fullName>
    </submittedName>
</protein>
<proteinExistence type="predicted"/>
<dbReference type="HOGENOM" id="CLU_1230623_0_0_1"/>
<feature type="region of interest" description="Disordered" evidence="1">
    <location>
        <begin position="55"/>
        <end position="81"/>
    </location>
</feature>
<name>A0A093UQJ4_TALMA</name>
<accession>A0A093UQJ4</accession>
<dbReference type="AlphaFoldDB" id="A0A093UQJ4"/>
<comment type="caution">
    <text evidence="2">The sequence shown here is derived from an EMBL/GenBank/DDBJ whole genome shotgun (WGS) entry which is preliminary data.</text>
</comment>
<sequence>MDSGSNSRSQSVTSSNLPQMRKGPEQTSQKRAINGRVTELERKVQLLEASVKHLMGSSETAPQQHQPSKTTFAQATPQSVSSQHDKSWGAEEVQGVYSANIHQMDTILGDHSWLQKYGQIWALGFGRLLSYITAAVTLASTSINPQLQTTAKRREQNRLSQRRCTHLSHLERRVKFLTAAVKFIIESRKMQIHERLQELQTADLYYDRISEDDQEDDQETAEYET</sequence>
<feature type="compositionally biased region" description="Low complexity" evidence="1">
    <location>
        <begin position="1"/>
        <end position="15"/>
    </location>
</feature>
<feature type="compositionally biased region" description="Polar residues" evidence="1">
    <location>
        <begin position="57"/>
        <end position="81"/>
    </location>
</feature>
<gene>
    <name evidence="2" type="ORF">GQ26_0430250</name>
</gene>
<evidence type="ECO:0000256" key="1">
    <source>
        <dbReference type="SAM" id="MobiDB-lite"/>
    </source>
</evidence>
<reference key="1">
    <citation type="journal article" date="2014" name="PLoS Genet.">
        <title>Signature Gene Expression Reveals Novel Clues to the Molecular Mechanisms of Dimorphic Transition in Penicillium marneffei.</title>
        <authorList>
            <person name="Yang E."/>
            <person name="Wang G."/>
            <person name="Cai J."/>
            <person name="Woo P.C."/>
            <person name="Lau S.K."/>
            <person name="Yuen K.-Y."/>
            <person name="Chow W.-N."/>
            <person name="Lin X."/>
        </authorList>
    </citation>
    <scope>NUCLEOTIDE SEQUENCE [LARGE SCALE GENOMIC DNA]</scope>
    <source>
        <strain>PM1</strain>
    </source>
</reference>
<feature type="region of interest" description="Disordered" evidence="1">
    <location>
        <begin position="1"/>
        <end position="35"/>
    </location>
</feature>
<evidence type="ECO:0000313" key="2">
    <source>
        <dbReference type="EMBL" id="KFX42537.1"/>
    </source>
</evidence>
<dbReference type="EMBL" id="JPOX01000043">
    <property type="protein sequence ID" value="KFX42537.1"/>
    <property type="molecule type" value="Genomic_DNA"/>
</dbReference>
<organism evidence="2">
    <name type="scientific">Talaromyces marneffei PM1</name>
    <dbReference type="NCBI Taxonomy" id="1077442"/>
    <lineage>
        <taxon>Eukaryota</taxon>
        <taxon>Fungi</taxon>
        <taxon>Dikarya</taxon>
        <taxon>Ascomycota</taxon>
        <taxon>Pezizomycotina</taxon>
        <taxon>Eurotiomycetes</taxon>
        <taxon>Eurotiomycetidae</taxon>
        <taxon>Eurotiales</taxon>
        <taxon>Trichocomaceae</taxon>
        <taxon>Talaromyces</taxon>
        <taxon>Talaromyces sect. Talaromyces</taxon>
    </lineage>
</organism>